<keyword evidence="1" id="KW-0472">Membrane</keyword>
<dbReference type="EMBL" id="OY288114">
    <property type="protein sequence ID" value="CAJ0891918.1"/>
    <property type="molecule type" value="Genomic_DNA"/>
</dbReference>
<gene>
    <name evidence="2" type="ORF">AMST5_04175</name>
</gene>
<name>A0AA48RFY8_9ZZZZ</name>
<proteinExistence type="predicted"/>
<reference evidence="2" key="1">
    <citation type="submission" date="2023-07" db="EMBL/GenBank/DDBJ databases">
        <authorList>
            <person name="Pelsma A.J. K."/>
        </authorList>
    </citation>
    <scope>NUCLEOTIDE SEQUENCE</scope>
</reference>
<accession>A0AA48RFY8</accession>
<sequence>MDVLLRLIGAVLLIHGLAGKEEAMNQLLLAAGGLTLLFAIYGRSMRRRWRTP</sequence>
<keyword evidence="1" id="KW-1133">Transmembrane helix</keyword>
<keyword evidence="1" id="KW-0812">Transmembrane</keyword>
<evidence type="ECO:0000313" key="2">
    <source>
        <dbReference type="EMBL" id="CAJ0891918.1"/>
    </source>
</evidence>
<feature type="transmembrane region" description="Helical" evidence="1">
    <location>
        <begin position="28"/>
        <end position="44"/>
    </location>
</feature>
<evidence type="ECO:0000256" key="1">
    <source>
        <dbReference type="SAM" id="Phobius"/>
    </source>
</evidence>
<dbReference type="AlphaFoldDB" id="A0AA48RFY8"/>
<protein>
    <submittedName>
        <fullName evidence="2">Uncharacterized protein</fullName>
    </submittedName>
</protein>
<organism evidence="2">
    <name type="scientific">freshwater sediment metagenome</name>
    <dbReference type="NCBI Taxonomy" id="556182"/>
    <lineage>
        <taxon>unclassified sequences</taxon>
        <taxon>metagenomes</taxon>
        <taxon>ecological metagenomes</taxon>
    </lineage>
</organism>